<dbReference type="PANTHER" id="PTHR30349">
    <property type="entry name" value="PHAGE INTEGRASE-RELATED"/>
    <property type="match status" value="1"/>
</dbReference>
<dbReference type="SUPFAM" id="SSF56349">
    <property type="entry name" value="DNA breaking-rejoining enzymes"/>
    <property type="match status" value="1"/>
</dbReference>
<evidence type="ECO:0000256" key="2">
    <source>
        <dbReference type="ARBA" id="ARBA00022908"/>
    </source>
</evidence>
<dbReference type="GO" id="GO:0006310">
    <property type="term" value="P:DNA recombination"/>
    <property type="evidence" value="ECO:0007669"/>
    <property type="project" value="UniProtKB-KW"/>
</dbReference>
<evidence type="ECO:0000256" key="3">
    <source>
        <dbReference type="ARBA" id="ARBA00023172"/>
    </source>
</evidence>
<gene>
    <name evidence="5" type="ORF">C8263_18445</name>
</gene>
<dbReference type="Gene3D" id="1.10.443.10">
    <property type="entry name" value="Intergrase catalytic core"/>
    <property type="match status" value="1"/>
</dbReference>
<dbReference type="Pfam" id="PF00589">
    <property type="entry name" value="Phage_integrase"/>
    <property type="match status" value="1"/>
</dbReference>
<keyword evidence="3" id="KW-0233">DNA recombination</keyword>
<dbReference type="PANTHER" id="PTHR30349:SF77">
    <property type="entry name" value="TYROSINE RECOMBINASE XERC"/>
    <property type="match status" value="1"/>
</dbReference>
<dbReference type="GO" id="GO:0005737">
    <property type="term" value="C:cytoplasm"/>
    <property type="evidence" value="ECO:0007669"/>
    <property type="project" value="UniProtKB-SubCell"/>
</dbReference>
<evidence type="ECO:0000256" key="1">
    <source>
        <dbReference type="ARBA" id="ARBA00004496"/>
    </source>
</evidence>
<dbReference type="InterPro" id="IPR050090">
    <property type="entry name" value="Tyrosine_recombinase_XerCD"/>
</dbReference>
<organism evidence="5 6">
    <name type="scientific">Deinococcus arcticus</name>
    <dbReference type="NCBI Taxonomy" id="2136176"/>
    <lineage>
        <taxon>Bacteria</taxon>
        <taxon>Thermotogati</taxon>
        <taxon>Deinococcota</taxon>
        <taxon>Deinococci</taxon>
        <taxon>Deinococcales</taxon>
        <taxon>Deinococcaceae</taxon>
        <taxon>Deinococcus</taxon>
    </lineage>
</organism>
<dbReference type="InterPro" id="IPR002104">
    <property type="entry name" value="Integrase_catalytic"/>
</dbReference>
<dbReference type="InterPro" id="IPR013762">
    <property type="entry name" value="Integrase-like_cat_sf"/>
</dbReference>
<proteinExistence type="predicted"/>
<accession>A0A2T3W358</accession>
<keyword evidence="2" id="KW-0229">DNA integration</keyword>
<keyword evidence="6" id="KW-1185">Reference proteome</keyword>
<dbReference type="AlphaFoldDB" id="A0A2T3W358"/>
<dbReference type="PROSITE" id="PS51898">
    <property type="entry name" value="TYR_RECOMBINASE"/>
    <property type="match status" value="1"/>
</dbReference>
<feature type="domain" description="Tyr recombinase" evidence="4">
    <location>
        <begin position="51"/>
        <end position="228"/>
    </location>
</feature>
<dbReference type="OrthoDB" id="283809at2"/>
<dbReference type="InterPro" id="IPR011010">
    <property type="entry name" value="DNA_brk_join_enz"/>
</dbReference>
<comment type="caution">
    <text evidence="5">The sequence shown here is derived from an EMBL/GenBank/DDBJ whole genome shotgun (WGS) entry which is preliminary data.</text>
</comment>
<evidence type="ECO:0000313" key="6">
    <source>
        <dbReference type="Proteomes" id="UP000240317"/>
    </source>
</evidence>
<dbReference type="GO" id="GO:0003677">
    <property type="term" value="F:DNA binding"/>
    <property type="evidence" value="ECO:0007669"/>
    <property type="project" value="InterPro"/>
</dbReference>
<dbReference type="EMBL" id="PYSV01000040">
    <property type="protein sequence ID" value="PTA66341.1"/>
    <property type="molecule type" value="Genomic_DNA"/>
</dbReference>
<comment type="subcellular location">
    <subcellularLocation>
        <location evidence="1">Cytoplasm</location>
    </subcellularLocation>
</comment>
<dbReference type="Proteomes" id="UP000240317">
    <property type="component" value="Unassembled WGS sequence"/>
</dbReference>
<sequence length="236" mass="27644">MTQTRRTGAKKKARELAKLLRAERPDYAYLKEVFRHLRTELEVEVPGPSRRLPWVPTEQQVRAFYEAVWRTRRTADLVLIKTFLYTGVRVSELVMMRLADVDLDACQIRVNLGKGSKDRVVPFPAPFKETLALHIGQRRQQGGIYLFESSWKRRYSDRGVRRMFERYTALANIDRSLSPHKLRHFLLTWLKKQGLDDALIQPYSGHASRQSLEIYSRLALGEAQREYDRVIGRFPV</sequence>
<dbReference type="GO" id="GO:0015074">
    <property type="term" value="P:DNA integration"/>
    <property type="evidence" value="ECO:0007669"/>
    <property type="project" value="UniProtKB-KW"/>
</dbReference>
<evidence type="ECO:0000313" key="5">
    <source>
        <dbReference type="EMBL" id="PTA66341.1"/>
    </source>
</evidence>
<protein>
    <submittedName>
        <fullName evidence="5">Integrase</fullName>
    </submittedName>
</protein>
<evidence type="ECO:0000259" key="4">
    <source>
        <dbReference type="PROSITE" id="PS51898"/>
    </source>
</evidence>
<reference evidence="5 6" key="1">
    <citation type="submission" date="2018-03" db="EMBL/GenBank/DDBJ databases">
        <title>Draft genome of Deinococcus sp. OD32.</title>
        <authorList>
            <person name="Wang X.-P."/>
            <person name="Du Z.-J."/>
        </authorList>
    </citation>
    <scope>NUCLEOTIDE SEQUENCE [LARGE SCALE GENOMIC DNA]</scope>
    <source>
        <strain evidence="5 6">OD32</strain>
    </source>
</reference>
<dbReference type="RefSeq" id="WP_104992252.1">
    <property type="nucleotide sequence ID" value="NZ_PYSV01000040.1"/>
</dbReference>
<name>A0A2T3W358_9DEIO</name>